<comment type="caution">
    <text evidence="1">The sequence shown here is derived from an EMBL/GenBank/DDBJ whole genome shotgun (WGS) entry which is preliminary data.</text>
</comment>
<name>A0A1J9QZN1_9EURO</name>
<keyword evidence="2" id="KW-1185">Reference proteome</keyword>
<dbReference type="Gene3D" id="1.25.40.10">
    <property type="entry name" value="Tetratricopeptide repeat domain"/>
    <property type="match status" value="1"/>
</dbReference>
<dbReference type="VEuPathDB" id="FungiDB:ACJ73_02988"/>
<evidence type="ECO:0008006" key="3">
    <source>
        <dbReference type="Google" id="ProtNLM"/>
    </source>
</evidence>
<gene>
    <name evidence="1" type="ORF">ACJ73_02988</name>
</gene>
<dbReference type="AlphaFoldDB" id="A0A1J9QZN1"/>
<dbReference type="SUPFAM" id="SSF48452">
    <property type="entry name" value="TPR-like"/>
    <property type="match status" value="1"/>
</dbReference>
<protein>
    <recommendedName>
        <fullName evidence="3">MalT-like TPR region domain-containing protein</fullName>
    </recommendedName>
</protein>
<sequence>MQVDQLTLATDVLDAWQTLGKIHVAIEKVVLFRNHVILGKILRFQGKFEESLLNLEKSKNLADRCHNLDFDEDRCDLTCNLADTLRELERPVDAEYCLRAEITRQNRCLDQIS</sequence>
<dbReference type="InterPro" id="IPR011990">
    <property type="entry name" value="TPR-like_helical_dom_sf"/>
</dbReference>
<dbReference type="STRING" id="1658174.A0A1J9QZN1"/>
<dbReference type="OrthoDB" id="427518at2759"/>
<reference evidence="1 2" key="1">
    <citation type="submission" date="2015-08" db="EMBL/GenBank/DDBJ databases">
        <title>Emmonsia species relationships and genome sequence.</title>
        <authorList>
            <person name="Cuomo C.A."/>
            <person name="Schwartz I.S."/>
            <person name="Kenyon C."/>
            <person name="De Hoog G.S."/>
            <person name="Govender N.P."/>
            <person name="Botha A."/>
            <person name="Moreno L."/>
            <person name="De Vries M."/>
            <person name="Munoz J.F."/>
            <person name="Stielow J.B."/>
        </authorList>
    </citation>
    <scope>NUCLEOTIDE SEQUENCE [LARGE SCALE GENOMIC DNA]</scope>
    <source>
        <strain evidence="1 2">EI222</strain>
    </source>
</reference>
<evidence type="ECO:0000313" key="1">
    <source>
        <dbReference type="EMBL" id="OJD25635.1"/>
    </source>
</evidence>
<evidence type="ECO:0000313" key="2">
    <source>
        <dbReference type="Proteomes" id="UP000242791"/>
    </source>
</evidence>
<dbReference type="Proteomes" id="UP000242791">
    <property type="component" value="Unassembled WGS sequence"/>
</dbReference>
<dbReference type="EMBL" id="LGTZ01000341">
    <property type="protein sequence ID" value="OJD25635.1"/>
    <property type="molecule type" value="Genomic_DNA"/>
</dbReference>
<accession>A0A1J9QZN1</accession>
<organism evidence="1 2">
    <name type="scientific">Blastomyces percursus</name>
    <dbReference type="NCBI Taxonomy" id="1658174"/>
    <lineage>
        <taxon>Eukaryota</taxon>
        <taxon>Fungi</taxon>
        <taxon>Dikarya</taxon>
        <taxon>Ascomycota</taxon>
        <taxon>Pezizomycotina</taxon>
        <taxon>Eurotiomycetes</taxon>
        <taxon>Eurotiomycetidae</taxon>
        <taxon>Onygenales</taxon>
        <taxon>Ajellomycetaceae</taxon>
        <taxon>Blastomyces</taxon>
    </lineage>
</organism>
<proteinExistence type="predicted"/>